<dbReference type="Gene3D" id="1.20.1640.10">
    <property type="entry name" value="Multidrug efflux transporter AcrB transmembrane domain"/>
    <property type="match status" value="2"/>
</dbReference>
<feature type="transmembrane region" description="Helical" evidence="3">
    <location>
        <begin position="1067"/>
        <end position="1087"/>
    </location>
</feature>
<dbReference type="InterPro" id="IPR001036">
    <property type="entry name" value="Acrflvin-R"/>
</dbReference>
<dbReference type="VEuPathDB" id="ToxoDB:ETH2_0812400"/>
<feature type="transmembrane region" description="Helical" evidence="3">
    <location>
        <begin position="406"/>
        <end position="426"/>
    </location>
</feature>
<feature type="region of interest" description="Disordered" evidence="2">
    <location>
        <begin position="525"/>
        <end position="571"/>
    </location>
</feature>
<dbReference type="VEuPathDB" id="ToxoDB:ETH_00005030"/>
<gene>
    <name evidence="5" type="ORF">ETH_00005030</name>
</gene>
<feature type="transmembrane region" description="Helical" evidence="3">
    <location>
        <begin position="1161"/>
        <end position="1184"/>
    </location>
</feature>
<dbReference type="GeneID" id="25250214"/>
<keyword evidence="3" id="KW-1133">Transmembrane helix</keyword>
<name>U6KNI5_EIMTE</name>
<evidence type="ECO:0000256" key="1">
    <source>
        <dbReference type="ARBA" id="ARBA00005585"/>
    </source>
</evidence>
<reference evidence="5" key="1">
    <citation type="submission" date="2013-10" db="EMBL/GenBank/DDBJ databases">
        <title>Genomic analysis of the causative agents of coccidiosis in chickens.</title>
        <authorList>
            <person name="Reid A.J."/>
            <person name="Blake D."/>
            <person name="Billington K."/>
            <person name="Browne H."/>
            <person name="Dunn M."/>
            <person name="Hung S."/>
            <person name="Kawahara F."/>
            <person name="Miranda-Saavedra D."/>
            <person name="Mourier T."/>
            <person name="Nagra H."/>
            <person name="Otto T.D."/>
            <person name="Rawlings N."/>
            <person name="Sanchez A."/>
            <person name="Sanders M."/>
            <person name="Subramaniam C."/>
            <person name="Tay Y."/>
            <person name="Dear P."/>
            <person name="Doerig C."/>
            <person name="Gruber A."/>
            <person name="Parkinson J."/>
            <person name="Shirley M."/>
            <person name="Wan K.L."/>
            <person name="Berriman M."/>
            <person name="Tomley F."/>
            <person name="Pain A."/>
        </authorList>
    </citation>
    <scope>NUCLEOTIDE SEQUENCE [LARGE SCALE GENOMIC DNA]</scope>
    <source>
        <strain evidence="5">Houghton</strain>
    </source>
</reference>
<keyword evidence="3 5" id="KW-0812">Transmembrane</keyword>
<dbReference type="PANTHER" id="PTHR10796:SF92">
    <property type="entry name" value="PATCHED-RELATED, ISOFORM A"/>
    <property type="match status" value="1"/>
</dbReference>
<organism evidence="5 6">
    <name type="scientific">Eimeria tenella</name>
    <name type="common">Coccidian parasite</name>
    <dbReference type="NCBI Taxonomy" id="5802"/>
    <lineage>
        <taxon>Eukaryota</taxon>
        <taxon>Sar</taxon>
        <taxon>Alveolata</taxon>
        <taxon>Apicomplexa</taxon>
        <taxon>Conoidasida</taxon>
        <taxon>Coccidia</taxon>
        <taxon>Eucoccidiorida</taxon>
        <taxon>Eimeriorina</taxon>
        <taxon>Eimeriidae</taxon>
        <taxon>Eimeria</taxon>
    </lineage>
</organism>
<evidence type="ECO:0000256" key="2">
    <source>
        <dbReference type="SAM" id="MobiDB-lite"/>
    </source>
</evidence>
<reference evidence="5" key="2">
    <citation type="submission" date="2013-10" db="EMBL/GenBank/DDBJ databases">
        <authorList>
            <person name="Aslett M."/>
        </authorList>
    </citation>
    <scope>NUCLEOTIDE SEQUENCE [LARGE SCALE GENOMIC DNA]</scope>
    <source>
        <strain evidence="5">Houghton</strain>
    </source>
</reference>
<feature type="transmembrane region" description="Helical" evidence="3">
    <location>
        <begin position="344"/>
        <end position="362"/>
    </location>
</feature>
<feature type="transmembrane region" description="Helical" evidence="3">
    <location>
        <begin position="90"/>
        <end position="110"/>
    </location>
</feature>
<feature type="transmembrane region" description="Helical" evidence="3">
    <location>
        <begin position="1134"/>
        <end position="1155"/>
    </location>
</feature>
<dbReference type="EMBL" id="HG673746">
    <property type="protein sequence ID" value="CDJ37013.1"/>
    <property type="molecule type" value="Genomic_DNA"/>
</dbReference>
<evidence type="ECO:0000313" key="6">
    <source>
        <dbReference type="Proteomes" id="UP000030747"/>
    </source>
</evidence>
<accession>U6KNI5</accession>
<dbReference type="InterPro" id="IPR051697">
    <property type="entry name" value="Patched_domain-protein"/>
</dbReference>
<proteinExistence type="inferred from homology"/>
<dbReference type="SUPFAM" id="SSF82866">
    <property type="entry name" value="Multidrug efflux transporter AcrB transmembrane domain"/>
    <property type="match status" value="2"/>
</dbReference>
<feature type="region of interest" description="Disordered" evidence="2">
    <location>
        <begin position="1"/>
        <end position="62"/>
    </location>
</feature>
<feature type="region of interest" description="Disordered" evidence="2">
    <location>
        <begin position="694"/>
        <end position="746"/>
    </location>
</feature>
<feature type="compositionally biased region" description="Low complexity" evidence="2">
    <location>
        <begin position="597"/>
        <end position="607"/>
    </location>
</feature>
<keyword evidence="3" id="KW-0472">Membrane</keyword>
<feature type="compositionally biased region" description="Polar residues" evidence="2">
    <location>
        <begin position="29"/>
        <end position="40"/>
    </location>
</feature>
<feature type="transmembrane region" description="Helical" evidence="3">
    <location>
        <begin position="833"/>
        <end position="853"/>
    </location>
</feature>
<feature type="compositionally biased region" description="Low complexity" evidence="2">
    <location>
        <begin position="48"/>
        <end position="57"/>
    </location>
</feature>
<feature type="transmembrane region" description="Helical" evidence="3">
    <location>
        <begin position="447"/>
        <end position="470"/>
    </location>
</feature>
<dbReference type="PROSITE" id="PS50156">
    <property type="entry name" value="SSD"/>
    <property type="match status" value="2"/>
</dbReference>
<dbReference type="Pfam" id="PF12349">
    <property type="entry name" value="Sterol-sensing"/>
    <property type="match status" value="1"/>
</dbReference>
<dbReference type="InterPro" id="IPR000731">
    <property type="entry name" value="SSD"/>
</dbReference>
<feature type="domain" description="SSD" evidence="4">
    <location>
        <begin position="343"/>
        <end position="499"/>
    </location>
</feature>
<comment type="similarity">
    <text evidence="1">Belongs to the patched family.</text>
</comment>
<dbReference type="OrthoDB" id="6510177at2759"/>
<evidence type="ECO:0000256" key="3">
    <source>
        <dbReference type="SAM" id="Phobius"/>
    </source>
</evidence>
<feature type="transmembrane region" description="Helical" evidence="3">
    <location>
        <begin position="374"/>
        <end position="394"/>
    </location>
</feature>
<sequence length="1250" mass="137214">MLNPEALAAPPAAGGSAASQPPLVEDLSPNGTSQRQQLGSRSAESNKESASPPAAEPAKQRKRFARMKQKGSEMLDAAFARHGMIVYDHAWKFIVGFGILSAAMALGIFFRKNEYDMFKLYSYPGAPSHNVRQLLESTFKPQRFNYFFVSRNDNILTKEGMQQVSSLVDAVKRLTVNRDDVVTDEYGNELDSNVQSPEDLPPVLTYEDLCVRDSWDDCSVLSVLELYSSERQWGRPITTSEWPLAVNIHSRKAFHLESLLGDMRISVVDGGDHQIHRVTGAAACLLRFDLQGDAAVAPYSAALERKIEEVAKSFAVEGFTLTYKLERSIADELMRSSSMGPAETVALVLATLTVLTYTVVVNTTTNYRTKTLPAIVSVASTLLGYAGGAGFIYFCGVEHTPPADATPFLVLGIGVDNAFVLLNSYCLTFLHDTPRQRIISTARDAGVSITITTMTSVAALIIGAVCPFFSISKFSIVTAFCLAWSYVLAQTIFLGCLSLDARREAYYTRKAKEAALAAQKEYRSQSAMERLPSPSNRSVKSPQSLESNRGSDSLGSPLSFQGRSGTEGKRTPYEIRDAPVEQIQVASAPQETPVSAPPQQISSSSAVGPEGHSVDMQGCSAHDPRETELLVALKKLSTYELASLMTFRMQHIWQRHREIVAKYFQSTAARFEQREGTGGGCGFSTLFGLLRKGSKTEPKDQAEQSAAAQPPVRGDSLEAGTLQEDQASAKAVQPEEADRSVAGEPVAADEALLRKEESEAASEALQLQEDAEDSGPRAVRMRMGKPADGYMLMEEKEFLVVLDRYINEPKGNVGKIYRRILGKYYCRLMGNRWVRRLVFVGFAALVGIAIYGVTQMETGITADEITPTDSHLIPFFADRAKYFSSLGEEVTVFFPKRESWADKEVKERIMTVNKELMASGHALALYNGMARFLEEKNASLQDGNEREFYDALYTWLQEDPVGRQFRTSFLWDTRPPGSPGPRLAAWKFTFWLPHSLDADLLLDWFKHTQKLIRDSAEYFECHAFTPLALLWESDPFTVKSTVNSLLSALLAIIFMTVLLIPDLLSVLIVAFTVLLVDLCLFGFMTLWGLRLNLITMVNLLLAIGYSVDSTLFLLHAFTHGCGATREARMTEGMLMMGCPVANGMLSTLLAVFYLVGTTKFVLIAFFRMMVLVLVLSFGFGMILLPAVLCIIGPLPPNPPVVSYSAAKPVEGTATIPPQKASAALAIEGESSPVVGGSAAAYESPVLKKVD</sequence>
<dbReference type="GO" id="GO:0022857">
    <property type="term" value="F:transmembrane transporter activity"/>
    <property type="evidence" value="ECO:0007669"/>
    <property type="project" value="InterPro"/>
</dbReference>
<keyword evidence="6" id="KW-1185">Reference proteome</keyword>
<feature type="domain" description="SSD" evidence="4">
    <location>
        <begin position="1071"/>
        <end position="1190"/>
    </location>
</feature>
<evidence type="ECO:0000259" key="4">
    <source>
        <dbReference type="PROSITE" id="PS50156"/>
    </source>
</evidence>
<evidence type="ECO:0000313" key="5">
    <source>
        <dbReference type="EMBL" id="CDJ37013.1"/>
    </source>
</evidence>
<protein>
    <submittedName>
        <fullName evidence="5">Patched transmembrane domain-containing protein, putative</fullName>
    </submittedName>
</protein>
<dbReference type="AlphaFoldDB" id="U6KNI5"/>
<dbReference type="InterPro" id="IPR053958">
    <property type="entry name" value="HMGCR/SNAP/NPC1-like_SSD"/>
</dbReference>
<dbReference type="Proteomes" id="UP000030747">
    <property type="component" value="Unassembled WGS sequence"/>
</dbReference>
<feature type="transmembrane region" description="Helical" evidence="3">
    <location>
        <begin position="1093"/>
        <end position="1114"/>
    </location>
</feature>
<dbReference type="PANTHER" id="PTHR10796">
    <property type="entry name" value="PATCHED-RELATED"/>
    <property type="match status" value="1"/>
</dbReference>
<feature type="compositionally biased region" description="Low complexity" evidence="2">
    <location>
        <begin position="1"/>
        <end position="23"/>
    </location>
</feature>
<feature type="region of interest" description="Disordered" evidence="2">
    <location>
        <begin position="587"/>
        <end position="618"/>
    </location>
</feature>
<feature type="transmembrane region" description="Helical" evidence="3">
    <location>
        <begin position="476"/>
        <end position="499"/>
    </location>
</feature>
<dbReference type="OMA" id="KPLCAVM"/>
<dbReference type="RefSeq" id="XP_013227851.1">
    <property type="nucleotide sequence ID" value="XM_013372397.1"/>
</dbReference>
<dbReference type="GO" id="GO:0016020">
    <property type="term" value="C:membrane"/>
    <property type="evidence" value="ECO:0007669"/>
    <property type="project" value="InterPro"/>
</dbReference>
<dbReference type="PRINTS" id="PR00702">
    <property type="entry name" value="ACRIFLAVINRP"/>
</dbReference>
<feature type="compositionally biased region" description="Polar residues" evidence="2">
    <location>
        <begin position="533"/>
        <end position="564"/>
    </location>
</feature>